<dbReference type="Gene3D" id="3.40.50.300">
    <property type="entry name" value="P-loop containing nucleotide triphosphate hydrolases"/>
    <property type="match status" value="1"/>
</dbReference>
<dbReference type="SMART" id="SM00382">
    <property type="entry name" value="AAA"/>
    <property type="match status" value="1"/>
</dbReference>
<gene>
    <name evidence="9" type="ORF">DF188_05545</name>
</gene>
<comment type="caution">
    <text evidence="9">The sequence shown here is derived from an EMBL/GenBank/DDBJ whole genome shotgun (WGS) entry which is preliminary data.</text>
</comment>
<evidence type="ECO:0000313" key="10">
    <source>
        <dbReference type="Proteomes" id="UP000245014"/>
    </source>
</evidence>
<dbReference type="PROSITE" id="PS00211">
    <property type="entry name" value="ABC_TRANSPORTER_1"/>
    <property type="match status" value="1"/>
</dbReference>
<evidence type="ECO:0000256" key="1">
    <source>
        <dbReference type="ARBA" id="ARBA00004202"/>
    </source>
</evidence>
<dbReference type="GO" id="GO:0042626">
    <property type="term" value="F:ATPase-coupled transmembrane transporter activity"/>
    <property type="evidence" value="ECO:0007669"/>
    <property type="project" value="TreeGrafter"/>
</dbReference>
<evidence type="ECO:0000256" key="3">
    <source>
        <dbReference type="ARBA" id="ARBA00022475"/>
    </source>
</evidence>
<evidence type="ECO:0000313" key="9">
    <source>
        <dbReference type="EMBL" id="PWE21678.1"/>
    </source>
</evidence>
<dbReference type="InterPro" id="IPR050095">
    <property type="entry name" value="ECF_ABC_transporter_ATP-bd"/>
</dbReference>
<keyword evidence="7" id="KW-0472">Membrane</keyword>
<keyword evidence="4" id="KW-0547">Nucleotide-binding</keyword>
<dbReference type="PROSITE" id="PS50893">
    <property type="entry name" value="ABC_TRANSPORTER_2"/>
    <property type="match status" value="1"/>
</dbReference>
<organism evidence="9 10">
    <name type="scientific">Aliarcobacter skirrowii</name>
    <dbReference type="NCBI Taxonomy" id="28200"/>
    <lineage>
        <taxon>Bacteria</taxon>
        <taxon>Pseudomonadati</taxon>
        <taxon>Campylobacterota</taxon>
        <taxon>Epsilonproteobacteria</taxon>
        <taxon>Campylobacterales</taxon>
        <taxon>Arcobacteraceae</taxon>
        <taxon>Aliarcobacter</taxon>
    </lineage>
</organism>
<evidence type="ECO:0000256" key="5">
    <source>
        <dbReference type="ARBA" id="ARBA00022840"/>
    </source>
</evidence>
<accession>A0A2U2C0Z0</accession>
<dbReference type="Pfam" id="PF00005">
    <property type="entry name" value="ABC_tran"/>
    <property type="match status" value="1"/>
</dbReference>
<keyword evidence="3" id="KW-1003">Cell membrane</keyword>
<name>A0A2U2C0Z0_9BACT</name>
<reference evidence="9 10" key="1">
    <citation type="submission" date="2018-05" db="EMBL/GenBank/DDBJ databases">
        <title>Antimicrobial susceptibility testing and genomic analysis of Arcobacter skirrowii strains and one Arcobacter butzleri isolated from German poultry farms.</title>
        <authorList>
            <person name="Haenel I."/>
            <person name="Hotzel H."/>
            <person name="Tomaso H."/>
            <person name="Busch A."/>
        </authorList>
    </citation>
    <scope>NUCLEOTIDE SEQUENCE [LARGE SCALE GENOMIC DNA]</scope>
    <source>
        <strain evidence="10">v</strain>
    </source>
</reference>
<dbReference type="InterPro" id="IPR027417">
    <property type="entry name" value="P-loop_NTPase"/>
</dbReference>
<dbReference type="GO" id="GO:0016887">
    <property type="term" value="F:ATP hydrolysis activity"/>
    <property type="evidence" value="ECO:0007669"/>
    <property type="project" value="InterPro"/>
</dbReference>
<keyword evidence="2" id="KW-0813">Transport</keyword>
<dbReference type="GO" id="GO:0005524">
    <property type="term" value="F:ATP binding"/>
    <property type="evidence" value="ECO:0007669"/>
    <property type="project" value="UniProtKB-KW"/>
</dbReference>
<dbReference type="AlphaFoldDB" id="A0A2U2C0Z0"/>
<keyword evidence="5 9" id="KW-0067">ATP-binding</keyword>
<evidence type="ECO:0000256" key="4">
    <source>
        <dbReference type="ARBA" id="ARBA00022741"/>
    </source>
</evidence>
<dbReference type="InterPro" id="IPR003439">
    <property type="entry name" value="ABC_transporter-like_ATP-bd"/>
</dbReference>
<keyword evidence="6" id="KW-1278">Translocase</keyword>
<comment type="subcellular location">
    <subcellularLocation>
        <location evidence="1">Cell membrane</location>
        <topology evidence="1">Peripheral membrane protein</topology>
    </subcellularLocation>
</comment>
<dbReference type="PANTHER" id="PTHR43553:SF27">
    <property type="entry name" value="ENERGY-COUPLING FACTOR TRANSPORTER ATP-BINDING PROTEIN ECFA2"/>
    <property type="match status" value="1"/>
</dbReference>
<feature type="domain" description="ABC transporter" evidence="8">
    <location>
        <begin position="2"/>
        <end position="221"/>
    </location>
</feature>
<proteinExistence type="predicted"/>
<evidence type="ECO:0000256" key="2">
    <source>
        <dbReference type="ARBA" id="ARBA00022448"/>
    </source>
</evidence>
<dbReference type="Proteomes" id="UP000245014">
    <property type="component" value="Unassembled WGS sequence"/>
</dbReference>
<dbReference type="InterPro" id="IPR017871">
    <property type="entry name" value="ABC_transporter-like_CS"/>
</dbReference>
<dbReference type="STRING" id="28200.GCA_001572935_01004"/>
<dbReference type="RefSeq" id="WP_109158391.1">
    <property type="nucleotide sequence ID" value="NZ_QEYI01000003.1"/>
</dbReference>
<protein>
    <submittedName>
        <fullName evidence="9">ABC transporter ATP-binding protein</fullName>
    </submittedName>
</protein>
<dbReference type="SUPFAM" id="SSF52540">
    <property type="entry name" value="P-loop containing nucleoside triphosphate hydrolases"/>
    <property type="match status" value="1"/>
</dbReference>
<evidence type="ECO:0000256" key="7">
    <source>
        <dbReference type="ARBA" id="ARBA00023136"/>
    </source>
</evidence>
<dbReference type="PANTHER" id="PTHR43553">
    <property type="entry name" value="HEAVY METAL TRANSPORTER"/>
    <property type="match status" value="1"/>
</dbReference>
<dbReference type="EMBL" id="QEYI01000003">
    <property type="protein sequence ID" value="PWE21678.1"/>
    <property type="molecule type" value="Genomic_DNA"/>
</dbReference>
<dbReference type="GO" id="GO:0043190">
    <property type="term" value="C:ATP-binding cassette (ABC) transporter complex"/>
    <property type="evidence" value="ECO:0007669"/>
    <property type="project" value="TreeGrafter"/>
</dbReference>
<sequence>MLELKNYSNFILKDISFLLKSNENLLILGENGAGKSTLAKVLSSIISSNNLFFNEKNISKLSGYKRAKLINYIPSSFEIFDDYMTVLEYLKLSIVENRSDEEIENIINILKINHIKNSSCSSLSSGEKQLVLLASAILHDAKITIFDELMANLDIKRLRDVFLILNSNFLKQKIIITHNLDFAYALKNYKVLYLEAGVLKFYGDHEEFFCKERLKEFYNDSLRFENTHLVVDL</sequence>
<dbReference type="InterPro" id="IPR003593">
    <property type="entry name" value="AAA+_ATPase"/>
</dbReference>
<evidence type="ECO:0000259" key="8">
    <source>
        <dbReference type="PROSITE" id="PS50893"/>
    </source>
</evidence>
<evidence type="ECO:0000256" key="6">
    <source>
        <dbReference type="ARBA" id="ARBA00022967"/>
    </source>
</evidence>